<feature type="domain" description="LA2681-like HEPN" evidence="1">
    <location>
        <begin position="272"/>
        <end position="454"/>
    </location>
</feature>
<dbReference type="AlphaFoldDB" id="A0A1Y3CHJ2"/>
<gene>
    <name evidence="2" type="ORF">B9T28_04885</name>
</gene>
<comment type="caution">
    <text evidence="2">The sequence shown here is derived from an EMBL/GenBank/DDBJ whole genome shotgun (WGS) entry which is preliminary data.</text>
</comment>
<evidence type="ECO:0000259" key="1">
    <source>
        <dbReference type="Pfam" id="PF18733"/>
    </source>
</evidence>
<evidence type="ECO:0000313" key="3">
    <source>
        <dbReference type="Proteomes" id="UP000242765"/>
    </source>
</evidence>
<protein>
    <recommendedName>
        <fullName evidence="1">LA2681-like HEPN domain-containing protein</fullName>
    </recommendedName>
</protein>
<reference evidence="2 3" key="1">
    <citation type="submission" date="2017-04" db="EMBL/GenBank/DDBJ databases">
        <title>High diversity of culturable Acinetobacter species in natural soil and water ecosystems.</title>
        <authorList>
            <person name="Nemec A."/>
            <person name="Radolfova-Krizova L."/>
        </authorList>
    </citation>
    <scope>NUCLEOTIDE SEQUENCE [LARGE SCALE GENOMIC DNA]</scope>
    <source>
        <strain evidence="2 3">ANC 4999</strain>
    </source>
</reference>
<dbReference type="Proteomes" id="UP000242765">
    <property type="component" value="Unassembled WGS sequence"/>
</dbReference>
<dbReference type="EMBL" id="NEGB01000002">
    <property type="protein sequence ID" value="OTG66586.1"/>
    <property type="molecule type" value="Genomic_DNA"/>
</dbReference>
<evidence type="ECO:0000313" key="2">
    <source>
        <dbReference type="EMBL" id="OTG66586.1"/>
    </source>
</evidence>
<keyword evidence="3" id="KW-1185">Reference proteome</keyword>
<dbReference type="Pfam" id="PF18733">
    <property type="entry name" value="HEPN_LA2681"/>
    <property type="match status" value="1"/>
</dbReference>
<dbReference type="OrthoDB" id="108555at2"/>
<dbReference type="RefSeq" id="WP_086202832.1">
    <property type="nucleotide sequence ID" value="NZ_NEGB01000002.1"/>
</dbReference>
<organism evidence="2 3">
    <name type="scientific">Acinetobacter silvestris</name>
    <dbReference type="NCBI Taxonomy" id="1977882"/>
    <lineage>
        <taxon>Bacteria</taxon>
        <taxon>Pseudomonadati</taxon>
        <taxon>Pseudomonadota</taxon>
        <taxon>Gammaproteobacteria</taxon>
        <taxon>Moraxellales</taxon>
        <taxon>Moraxellaceae</taxon>
        <taxon>Acinetobacter</taxon>
    </lineage>
</organism>
<dbReference type="InterPro" id="IPR040826">
    <property type="entry name" value="HEPN_LA2681"/>
</dbReference>
<name>A0A1Y3CHJ2_9GAMM</name>
<dbReference type="STRING" id="1977882.B9T28_04885"/>
<accession>A0A1Y3CHJ2</accession>
<proteinExistence type="predicted"/>
<sequence>MIELGVQQLNALAELADVLLLDGNRKHELIEFFKVHSETQFTFENDLCKGYFYYILGNCSSELYKYQNENWYSQDLINTVNLYQKSVYYLKKSNTERNLLSSGLTNLGNFLSSQGRCFCAQYYWDQAIEIDENPVAIIAKAQSLLFIGNYLYDDSHTRIHYFFANKLAREAMKNLDKLELEQKIPLQENGELYVFNKWFEQNYQNDDFKFVEEYKQKFKTKTEGRYLSWTAENKLFINDLNDVCIEEIVFQDVIGLPSILQKINTSLSFKETLVFHSSFDELRNEYAYARYLIFQASEIKEESSHFYNMTYSHTDDTLHAIDNLKTSHMKSAFRILYSIFDKISYFVVKYLDLPIGDHDISFNKIFGSNKNGIFKPRAELTESNNYFLHALFYILKEIERDSNSQEFFINHEKLRLAKIRNHLEHRSFRIVDDFFYRVNSELDFYNVVKYKELISRKKALDQSNSQNTKEYKDIEASILDKEKKAKYILEMPLSEFYESLMVLVKLVRNALLYLSLAVHFEENKRKGKEDKLVFNRVVPLKK</sequence>